<dbReference type="Pfam" id="PF12224">
    <property type="entry name" value="Amidoligase_2"/>
    <property type="match status" value="1"/>
</dbReference>
<organism evidence="1 2">
    <name type="scientific">Sulfidibacter corallicola</name>
    <dbReference type="NCBI Taxonomy" id="2818388"/>
    <lineage>
        <taxon>Bacteria</taxon>
        <taxon>Pseudomonadati</taxon>
        <taxon>Acidobacteriota</taxon>
        <taxon>Holophagae</taxon>
        <taxon>Acanthopleuribacterales</taxon>
        <taxon>Acanthopleuribacteraceae</taxon>
        <taxon>Sulfidibacter</taxon>
    </lineage>
</organism>
<dbReference type="AlphaFoldDB" id="A0A8A4TY83"/>
<keyword evidence="2" id="KW-1185">Reference proteome</keyword>
<dbReference type="Proteomes" id="UP000663929">
    <property type="component" value="Chromosome"/>
</dbReference>
<proteinExistence type="predicted"/>
<evidence type="ECO:0000313" key="2">
    <source>
        <dbReference type="Proteomes" id="UP000663929"/>
    </source>
</evidence>
<dbReference type="InterPro" id="IPR022025">
    <property type="entry name" value="Amidoligase_2"/>
</dbReference>
<evidence type="ECO:0000313" key="1">
    <source>
        <dbReference type="EMBL" id="QTD54178.1"/>
    </source>
</evidence>
<accession>A0A8A4TY83</accession>
<dbReference type="PANTHER" id="PTHR36847:SF1">
    <property type="entry name" value="AMIDOLIGASE ENZYME"/>
    <property type="match status" value="1"/>
</dbReference>
<dbReference type="RefSeq" id="WP_237384276.1">
    <property type="nucleotide sequence ID" value="NZ_CP071793.1"/>
</dbReference>
<protein>
    <submittedName>
        <fullName evidence="1">Amidoligase family protein</fullName>
    </submittedName>
</protein>
<gene>
    <name evidence="1" type="ORF">J3U87_17165</name>
</gene>
<reference evidence="1" key="1">
    <citation type="submission" date="2021-03" db="EMBL/GenBank/DDBJ databases">
        <title>Acanthopleuribacteraceae sp. M133.</title>
        <authorList>
            <person name="Wang G."/>
        </authorList>
    </citation>
    <scope>NUCLEOTIDE SEQUENCE</scope>
    <source>
        <strain evidence="1">M133</strain>
    </source>
</reference>
<dbReference type="KEGG" id="scor:J3U87_17165"/>
<dbReference type="EMBL" id="CP071793">
    <property type="protein sequence ID" value="QTD54178.1"/>
    <property type="molecule type" value="Genomic_DNA"/>
</dbReference>
<dbReference type="PANTHER" id="PTHR36847">
    <property type="entry name" value="AMIDOLIGASE ENZYME"/>
    <property type="match status" value="1"/>
</dbReference>
<sequence>MDMREFKFGIEIECFGRMRSEVAKRIQTVVGGTARPIGGWYDETSSWVVDDRQRRTWKIVNDSSINATHGQKIEIVSPILTYTDIPQLQEVVRAVRRLGCKVNDTTGIHIHVDKTIFTAKTLTNFVKIFYKQEALLFEALQVQPQRELNYCKSTTDYLIDRLNQVKPKTLQELSDIWYEQYPNQRRNTKYHSSRYRALNVHAALTGPTIECRIFNSTLHAGKVKAYVQLVLAMAAKAANSRSARADQRPFNPESAKFDFRCFLLNLGLIGEEFATARLHLLKHLPGDAAFKKGRKSRPARAA</sequence>
<name>A0A8A4TY83_SULCO</name>